<dbReference type="PANTHER" id="PTHR30502:SF0">
    <property type="entry name" value="PHOSPHOENOLPYRUVATE CARBOXYLASE FAMILY PROTEIN"/>
    <property type="match status" value="1"/>
</dbReference>
<evidence type="ECO:0000256" key="4">
    <source>
        <dbReference type="ARBA" id="ARBA00023239"/>
    </source>
</evidence>
<dbReference type="InterPro" id="IPR040442">
    <property type="entry name" value="Pyrv_kinase-like_dom_sf"/>
</dbReference>
<dbReference type="FunFam" id="3.20.20.60:FF:000004">
    <property type="entry name" value="5-keto-4-deoxy-D-glucarate aldolase"/>
    <property type="match status" value="1"/>
</dbReference>
<dbReference type="PANTHER" id="PTHR30502">
    <property type="entry name" value="2-KETO-3-DEOXY-L-RHAMNONATE ALDOLASE"/>
    <property type="match status" value="1"/>
</dbReference>
<dbReference type="InterPro" id="IPR015813">
    <property type="entry name" value="Pyrv/PenolPyrv_kinase-like_dom"/>
</dbReference>
<keyword evidence="3" id="KW-0479">Metal-binding</keyword>
<dbReference type="EMBL" id="QZCG01000011">
    <property type="protein sequence ID" value="RJE83506.1"/>
    <property type="molecule type" value="Genomic_DNA"/>
</dbReference>
<comment type="similarity">
    <text evidence="2">Belongs to the HpcH/HpaI aldolase family.</text>
</comment>
<evidence type="ECO:0000313" key="9">
    <source>
        <dbReference type="EMBL" id="RJE83506.1"/>
    </source>
</evidence>
<dbReference type="GO" id="GO:0016832">
    <property type="term" value="F:aldehyde-lyase activity"/>
    <property type="evidence" value="ECO:0007669"/>
    <property type="project" value="UniProtKB-ARBA"/>
</dbReference>
<dbReference type="Proteomes" id="UP000284202">
    <property type="component" value="Unassembled WGS sequence"/>
</dbReference>
<reference evidence="10" key="1">
    <citation type="submission" date="2018-09" db="EMBL/GenBank/DDBJ databases">
        <title>Acidovorax cavernicola nov. sp. isolated from Gruta de las Maravillas (Aracena, Spain).</title>
        <authorList>
            <person name="Jurado V."/>
            <person name="Gutierrez-Patricio S."/>
            <person name="Gonzalez-Pimentel J.L."/>
            <person name="Miller A.Z."/>
            <person name="Laiz L."/>
            <person name="Saiz-Jimenez C."/>
        </authorList>
    </citation>
    <scope>NUCLEOTIDE SEQUENCE [LARGE SCALE GENOMIC DNA]</scope>
    <source>
        <strain evidence="10">1011MAR3C25</strain>
    </source>
</reference>
<dbReference type="Gene3D" id="3.20.20.60">
    <property type="entry name" value="Phosphoenolpyruvate-binding domains"/>
    <property type="match status" value="1"/>
</dbReference>
<comment type="caution">
    <text evidence="9">The sequence shown here is derived from an EMBL/GenBank/DDBJ whole genome shotgun (WGS) entry which is preliminary data.</text>
</comment>
<evidence type="ECO:0000256" key="3">
    <source>
        <dbReference type="ARBA" id="ARBA00022723"/>
    </source>
</evidence>
<dbReference type="InterPro" id="IPR050251">
    <property type="entry name" value="HpcH-HpaI_aldolase"/>
</dbReference>
<feature type="domain" description="HpcH/HpaI aldolase/citrate lyase" evidence="8">
    <location>
        <begin position="18"/>
        <end position="240"/>
    </location>
</feature>
<protein>
    <recommendedName>
        <fullName evidence="7">Hydroxypyruvate/pyruvate aldolase</fullName>
    </recommendedName>
</protein>
<dbReference type="Pfam" id="PF03328">
    <property type="entry name" value="HpcH_HpaI"/>
    <property type="match status" value="1"/>
</dbReference>
<keyword evidence="10" id="KW-1185">Reference proteome</keyword>
<dbReference type="RefSeq" id="WP_119750874.1">
    <property type="nucleotide sequence ID" value="NZ_QZCG01000011.1"/>
</dbReference>
<evidence type="ECO:0000256" key="6">
    <source>
        <dbReference type="ARBA" id="ARBA00045074"/>
    </source>
</evidence>
<evidence type="ECO:0000256" key="7">
    <source>
        <dbReference type="ARBA" id="ARBA00068169"/>
    </source>
</evidence>
<evidence type="ECO:0000313" key="10">
    <source>
        <dbReference type="Proteomes" id="UP000284202"/>
    </source>
</evidence>
<comment type="catalytic activity">
    <reaction evidence="6">
        <text>D-glyceraldehyde + pyruvate = 2-dehydro-3-deoxy-L-galactonate</text>
        <dbReference type="Rhea" id="RHEA:80055"/>
        <dbReference type="ChEBI" id="CHEBI:15361"/>
        <dbReference type="ChEBI" id="CHEBI:17378"/>
        <dbReference type="ChEBI" id="CHEBI:75545"/>
    </reaction>
</comment>
<dbReference type="GO" id="GO:0046872">
    <property type="term" value="F:metal ion binding"/>
    <property type="evidence" value="ECO:0007669"/>
    <property type="project" value="UniProtKB-KW"/>
</dbReference>
<proteinExistence type="inferred from homology"/>
<dbReference type="AlphaFoldDB" id="A0A418SRC3"/>
<dbReference type="GO" id="GO:0005737">
    <property type="term" value="C:cytoplasm"/>
    <property type="evidence" value="ECO:0007669"/>
    <property type="project" value="TreeGrafter"/>
</dbReference>
<dbReference type="InterPro" id="IPR005000">
    <property type="entry name" value="Aldolase/citrate-lyase_domain"/>
</dbReference>
<evidence type="ECO:0000256" key="2">
    <source>
        <dbReference type="ARBA" id="ARBA00005568"/>
    </source>
</evidence>
<accession>A0A418SRC3</accession>
<comment type="cofactor">
    <cofactor evidence="1">
        <name>a divalent metal cation</name>
        <dbReference type="ChEBI" id="CHEBI:60240"/>
    </cofactor>
</comment>
<keyword evidence="4" id="KW-0456">Lyase</keyword>
<evidence type="ECO:0000256" key="1">
    <source>
        <dbReference type="ARBA" id="ARBA00001968"/>
    </source>
</evidence>
<organism evidence="9 10">
    <name type="scientific">Paracoccus onubensis</name>
    <dbReference type="NCBI Taxonomy" id="1675788"/>
    <lineage>
        <taxon>Bacteria</taxon>
        <taxon>Pseudomonadati</taxon>
        <taxon>Pseudomonadota</taxon>
        <taxon>Alphaproteobacteria</taxon>
        <taxon>Rhodobacterales</taxon>
        <taxon>Paracoccaceae</taxon>
        <taxon>Paracoccus</taxon>
    </lineage>
</organism>
<evidence type="ECO:0000259" key="8">
    <source>
        <dbReference type="Pfam" id="PF03328"/>
    </source>
</evidence>
<evidence type="ECO:0000256" key="5">
    <source>
        <dbReference type="ARBA" id="ARBA00023317"/>
    </source>
</evidence>
<sequence length="252" mass="27284">MTRNPLKAALKERRKLPGLWLSLCSPTVTEIASGAGTDWVLVDMEHAPGDLSQIADHLRAAHGSNAEVIVRPPFSEQVMIKRLLDIGTRNLMFPMIQTAEDARQAVSWTRYPPHGIRGIAASVRANRYGRQADYLKTYTEDMTIIVQVETPEAIANIPEIAAVDGVDCIFVGPGDLAASMGHAGNGSAPEVRAKIIEALKLIHEAGLPAGILGYGEETARGYLENDGFEFVAIAGDTWLLARHMDAIVHALK</sequence>
<gene>
    <name evidence="9" type="ORF">D3P04_16675</name>
</gene>
<keyword evidence="5" id="KW-0670">Pyruvate</keyword>
<name>A0A418SRC3_9RHOB</name>
<dbReference type="OrthoDB" id="9802624at2"/>
<dbReference type="SUPFAM" id="SSF51621">
    <property type="entry name" value="Phosphoenolpyruvate/pyruvate domain"/>
    <property type="match status" value="1"/>
</dbReference>